<evidence type="ECO:0000313" key="1">
    <source>
        <dbReference type="EMBL" id="MXP78147.1"/>
    </source>
</evidence>
<keyword evidence="2" id="KW-1185">Reference proteome</keyword>
<dbReference type="Pfam" id="PF20092">
    <property type="entry name" value="DUF6483"/>
    <property type="match status" value="1"/>
</dbReference>
<reference evidence="1 2" key="1">
    <citation type="submission" date="2019-12" db="EMBL/GenBank/DDBJ databases">
        <title>Sporaefaciens musculi gen. nov., sp. nov., a novel bacterium isolated from the caecum of an obese mouse.</title>
        <authorList>
            <person name="Rasmussen T.S."/>
            <person name="Streidl T."/>
            <person name="Hitch T.C.A."/>
            <person name="Wortmann E."/>
            <person name="Deptula P."/>
            <person name="Hansen M."/>
            <person name="Nielsen D.S."/>
            <person name="Clavel T."/>
            <person name="Vogensen F.K."/>
        </authorList>
    </citation>
    <scope>NUCLEOTIDE SEQUENCE [LARGE SCALE GENOMIC DNA]</scope>
    <source>
        <strain evidence="1 2">WCA-9-b2</strain>
    </source>
</reference>
<protein>
    <submittedName>
        <fullName evidence="1">Uncharacterized protein</fullName>
    </submittedName>
</protein>
<name>A0A7X3SL35_9FIRM</name>
<comment type="caution">
    <text evidence="1">The sequence shown here is derived from an EMBL/GenBank/DDBJ whole genome shotgun (WGS) entry which is preliminary data.</text>
</comment>
<sequence>MNFEDEKDYIMRLIKETVRILFSLMFGKQYVSVKQEIRNKCEISGKKLEDLFAMIDKGNINEAEDILLTGIDYSSKNDVAAAALIYQYLSEKDEDFLSQNNYSKEEVADGMKQLARRAGYGDIVSMLEI</sequence>
<accession>A0A7X3SL35</accession>
<evidence type="ECO:0000313" key="2">
    <source>
        <dbReference type="Proteomes" id="UP000460412"/>
    </source>
</evidence>
<dbReference type="RefSeq" id="WP_159754355.1">
    <property type="nucleotide sequence ID" value="NZ_CASSPE010000113.1"/>
</dbReference>
<dbReference type="AlphaFoldDB" id="A0A7X3SL35"/>
<organism evidence="1 2">
    <name type="scientific">Sporofaciens musculi</name>
    <dbReference type="NCBI Taxonomy" id="2681861"/>
    <lineage>
        <taxon>Bacteria</taxon>
        <taxon>Bacillati</taxon>
        <taxon>Bacillota</taxon>
        <taxon>Clostridia</taxon>
        <taxon>Lachnospirales</taxon>
        <taxon>Lachnospiraceae</taxon>
        <taxon>Sporofaciens</taxon>
    </lineage>
</organism>
<gene>
    <name evidence="1" type="ORF">GN277_23145</name>
</gene>
<proteinExistence type="predicted"/>
<dbReference type="EMBL" id="WUQX01000001">
    <property type="protein sequence ID" value="MXP78147.1"/>
    <property type="molecule type" value="Genomic_DNA"/>
</dbReference>
<dbReference type="Proteomes" id="UP000460412">
    <property type="component" value="Unassembled WGS sequence"/>
</dbReference>
<dbReference type="InterPro" id="IPR045507">
    <property type="entry name" value="DUF6483"/>
</dbReference>